<keyword evidence="1" id="KW-0812">Transmembrane</keyword>
<feature type="transmembrane region" description="Helical" evidence="1">
    <location>
        <begin position="149"/>
        <end position="169"/>
    </location>
</feature>
<dbReference type="RefSeq" id="WP_192533686.1">
    <property type="nucleotide sequence ID" value="NZ_JACZHT010000002.1"/>
</dbReference>
<evidence type="ECO:0000313" key="2">
    <source>
        <dbReference type="EMBL" id="MBE1236691.1"/>
    </source>
</evidence>
<proteinExistence type="predicted"/>
<accession>A0A8J7CVT7</accession>
<keyword evidence="3" id="KW-1185">Reference proteome</keyword>
<keyword evidence="1" id="KW-1133">Transmembrane helix</keyword>
<feature type="transmembrane region" description="Helical" evidence="1">
    <location>
        <begin position="20"/>
        <end position="42"/>
    </location>
</feature>
<feature type="transmembrane region" description="Helical" evidence="1">
    <location>
        <begin position="125"/>
        <end position="142"/>
    </location>
</feature>
<dbReference type="Pfam" id="PF10112">
    <property type="entry name" value="Halogen_Hydrol"/>
    <property type="match status" value="1"/>
</dbReference>
<dbReference type="AlphaFoldDB" id="A0A8J7CVT7"/>
<feature type="transmembrane region" description="Helical" evidence="1">
    <location>
        <begin position="48"/>
        <end position="66"/>
    </location>
</feature>
<evidence type="ECO:0000313" key="3">
    <source>
        <dbReference type="Proteomes" id="UP000631034"/>
    </source>
</evidence>
<sequence>MTSSAAEVLLDRVTRTARGCALRGGVHAGSLIFVLLTAAMATPSLPPVALLALYAGLVTLFGRFLFQPFGGLVPLGAGLLQALVASAQGLDLPAILLLAGLQAWIQDTVVGRRILLVGDDNTLDLRDMLAGGVLALCAVLLLSSGALTAWSLAGLGAGVAMGLGLWGVALVSARRTSRRGLDALRELLDEKKRLPAMLDQPVTRLVTVGERYVTPPLSGMARQVFPFARALRPLERRILAVSFCADPADRLRQAERLFTRLRRENADLARTAPGGAAAPAASAAGRAFFNDIDYRLKIANLEAFSERLPATLAPRIRDICHAAENIMEAMRADASRIPEGERFLTRYLDATTALVERWCRLPENRAPETGEADARLLALLDRLEEAFACKHARLLESDRLEYTADLNTLDRLLDMEGNRT</sequence>
<keyword evidence="1" id="KW-0472">Membrane</keyword>
<protein>
    <submittedName>
        <fullName evidence="2">5-bromo-4-chloroindolyl phosphate hydrolysis family protein</fullName>
    </submittedName>
</protein>
<dbReference type="InterPro" id="IPR018770">
    <property type="entry name" value="ChloroindolylP_hydrolase"/>
</dbReference>
<name>A0A8J7CVT7_9PROT</name>
<evidence type="ECO:0000256" key="1">
    <source>
        <dbReference type="SAM" id="Phobius"/>
    </source>
</evidence>
<reference evidence="2" key="1">
    <citation type="submission" date="2020-10" db="EMBL/GenBank/DDBJ databases">
        <title>Genome sequence of the unusual species of purple photosynthetic bacteria, Phaeovibrio sulfidiphilus DSM 23193, type strain.</title>
        <authorList>
            <person name="Kyndt J.A."/>
            <person name="Meyer T.E."/>
        </authorList>
    </citation>
    <scope>NUCLEOTIDE SEQUENCE</scope>
    <source>
        <strain evidence="2">DSM 23193</strain>
    </source>
</reference>
<organism evidence="2 3">
    <name type="scientific">Phaeovibrio sulfidiphilus</name>
    <dbReference type="NCBI Taxonomy" id="1220600"/>
    <lineage>
        <taxon>Bacteria</taxon>
        <taxon>Pseudomonadati</taxon>
        <taxon>Pseudomonadota</taxon>
        <taxon>Alphaproteobacteria</taxon>
        <taxon>Rhodospirillales</taxon>
        <taxon>Rhodospirillaceae</taxon>
        <taxon>Phaeovibrio</taxon>
    </lineage>
</organism>
<dbReference type="Proteomes" id="UP000631034">
    <property type="component" value="Unassembled WGS sequence"/>
</dbReference>
<dbReference type="EMBL" id="JACZHT010000002">
    <property type="protein sequence ID" value="MBE1236691.1"/>
    <property type="molecule type" value="Genomic_DNA"/>
</dbReference>
<comment type="caution">
    <text evidence="2">The sequence shown here is derived from an EMBL/GenBank/DDBJ whole genome shotgun (WGS) entry which is preliminary data.</text>
</comment>
<gene>
    <name evidence="2" type="ORF">IHV25_03365</name>
</gene>
<feature type="transmembrane region" description="Helical" evidence="1">
    <location>
        <begin position="78"/>
        <end position="105"/>
    </location>
</feature>